<dbReference type="KEGG" id="lmat:92512120"/>
<dbReference type="GeneID" id="92512120"/>
<sequence length="293" mass="33064">MDKGPSREPPAAMKPLEKLTDADRSEMRGLGIGEGDFNRIVTSCVKFTYSDGWNVRKRDSKYNILWETKPSENSNKQAMRFTVNVPHCNSGSLEAIIVDDKHLEDDPNTSYVYKYDMLLQQNRVEKFIAGNVVVQCSKYRAPVPLVAPRQMVMYVTLGALLTPAQQQKLGIRPTAFSGQLADSERTDNLMAFAQCGIDYTGEEVELKKGVELGHVHYYMMLGQEEPDGSMTLTMSLDMDPAGRLPAKVVDLASEEQLRKMQLIVDLLKEKGPRPHLCSTYENTREFPFRSDLM</sequence>
<keyword evidence="3" id="KW-1185">Reference proteome</keyword>
<accession>A0A836KBY8</accession>
<protein>
    <submittedName>
        <fullName evidence="2">Uncharacterized protein</fullName>
    </submittedName>
</protein>
<proteinExistence type="predicted"/>
<name>A0A836KBY8_9TRYP</name>
<dbReference type="Proteomes" id="UP000673552">
    <property type="component" value="Chromosome 32"/>
</dbReference>
<dbReference type="InterPro" id="IPR023393">
    <property type="entry name" value="START-like_dom_sf"/>
</dbReference>
<feature type="region of interest" description="Disordered" evidence="1">
    <location>
        <begin position="1"/>
        <end position="20"/>
    </location>
</feature>
<evidence type="ECO:0000256" key="1">
    <source>
        <dbReference type="SAM" id="MobiDB-lite"/>
    </source>
</evidence>
<gene>
    <name evidence="2" type="ORF">LSCM1_02013</name>
</gene>
<reference evidence="2 3" key="1">
    <citation type="submission" date="2021-03" db="EMBL/GenBank/DDBJ databases">
        <title>Leishmania (Mundinia) martiniquensis Genome sequencing and assembly.</title>
        <authorList>
            <person name="Almutairi H."/>
            <person name="Gatherer D."/>
        </authorList>
    </citation>
    <scope>NUCLEOTIDE SEQUENCE [LARGE SCALE GENOMIC DNA]</scope>
    <source>
        <strain evidence="2">LSCM1</strain>
    </source>
</reference>
<evidence type="ECO:0000313" key="3">
    <source>
        <dbReference type="Proteomes" id="UP000673552"/>
    </source>
</evidence>
<organism evidence="2 3">
    <name type="scientific">Leishmania martiniquensis</name>
    <dbReference type="NCBI Taxonomy" id="1580590"/>
    <lineage>
        <taxon>Eukaryota</taxon>
        <taxon>Discoba</taxon>
        <taxon>Euglenozoa</taxon>
        <taxon>Kinetoplastea</taxon>
        <taxon>Metakinetoplastina</taxon>
        <taxon>Trypanosomatida</taxon>
        <taxon>Trypanosomatidae</taxon>
        <taxon>Leishmaniinae</taxon>
        <taxon>Leishmania</taxon>
    </lineage>
</organism>
<dbReference type="EMBL" id="JAFEUZ010000032">
    <property type="protein sequence ID" value="KAG5470764.1"/>
    <property type="molecule type" value="Genomic_DNA"/>
</dbReference>
<evidence type="ECO:0000313" key="2">
    <source>
        <dbReference type="EMBL" id="KAG5470764.1"/>
    </source>
</evidence>
<dbReference type="AlphaFoldDB" id="A0A836KBY8"/>
<dbReference type="RefSeq" id="XP_067176157.1">
    <property type="nucleotide sequence ID" value="XM_067319608.1"/>
</dbReference>
<dbReference type="SUPFAM" id="SSF55961">
    <property type="entry name" value="Bet v1-like"/>
    <property type="match status" value="1"/>
</dbReference>
<dbReference type="Gene3D" id="3.30.530.20">
    <property type="match status" value="1"/>
</dbReference>
<comment type="caution">
    <text evidence="2">The sequence shown here is derived from an EMBL/GenBank/DDBJ whole genome shotgun (WGS) entry which is preliminary data.</text>
</comment>
<dbReference type="OrthoDB" id="259656at2759"/>